<keyword evidence="3" id="KW-1185">Reference proteome</keyword>
<feature type="domain" description="Phasin" evidence="1">
    <location>
        <begin position="7"/>
        <end position="102"/>
    </location>
</feature>
<protein>
    <submittedName>
        <fullName evidence="2">Phasin family protein</fullName>
    </submittedName>
</protein>
<dbReference type="RefSeq" id="WP_184456944.1">
    <property type="nucleotide sequence ID" value="NZ_JACIFV010000008.1"/>
</dbReference>
<organism evidence="2 3">
    <name type="scientific">Rhizobium aethiopicum</name>
    <dbReference type="NCBI Taxonomy" id="1138170"/>
    <lineage>
        <taxon>Bacteria</taxon>
        <taxon>Pseudomonadati</taxon>
        <taxon>Pseudomonadota</taxon>
        <taxon>Alphaproteobacteria</taxon>
        <taxon>Hyphomicrobiales</taxon>
        <taxon>Rhizobiaceae</taxon>
        <taxon>Rhizobium/Agrobacterium group</taxon>
        <taxon>Rhizobium</taxon>
    </lineage>
</organism>
<reference evidence="2 3" key="1">
    <citation type="submission" date="2020-08" db="EMBL/GenBank/DDBJ databases">
        <title>Genomic Encyclopedia of Type Strains, Phase IV (KMG-V): Genome sequencing to study the core and pangenomes of soil and plant-associated prokaryotes.</title>
        <authorList>
            <person name="Whitman W."/>
        </authorList>
    </citation>
    <scope>NUCLEOTIDE SEQUENCE [LARGE SCALE GENOMIC DNA]</scope>
    <source>
        <strain evidence="2 3">SEMIA 4074</strain>
    </source>
</reference>
<evidence type="ECO:0000259" key="1">
    <source>
        <dbReference type="Pfam" id="PF09361"/>
    </source>
</evidence>
<accession>A0A7W6MHC9</accession>
<proteinExistence type="predicted"/>
<evidence type="ECO:0000313" key="3">
    <source>
        <dbReference type="Proteomes" id="UP000524492"/>
    </source>
</evidence>
<sequence length="126" mass="13553">MFNFDEANKKSKEAVDTALRTYSDTTRGFQAIAAEAAEYSKKSFQDAVTHFETLAGVRSFEAAFELQTSYVKSAYESFVSETTKLGEMYADLAKSAYKPYEAPIAAAAAGVVKSPKSPQPATPAAA</sequence>
<gene>
    <name evidence="2" type="ORF">GGD53_002886</name>
</gene>
<dbReference type="EMBL" id="JACIFV010000008">
    <property type="protein sequence ID" value="MBB4192728.1"/>
    <property type="molecule type" value="Genomic_DNA"/>
</dbReference>
<evidence type="ECO:0000313" key="2">
    <source>
        <dbReference type="EMBL" id="MBB4192728.1"/>
    </source>
</evidence>
<dbReference type="Pfam" id="PF09361">
    <property type="entry name" value="Phasin_2"/>
    <property type="match status" value="1"/>
</dbReference>
<dbReference type="AlphaFoldDB" id="A0A7W6MHC9"/>
<comment type="caution">
    <text evidence="2">The sequence shown here is derived from an EMBL/GenBank/DDBJ whole genome shotgun (WGS) entry which is preliminary data.</text>
</comment>
<dbReference type="InterPro" id="IPR018968">
    <property type="entry name" value="Phasin"/>
</dbReference>
<dbReference type="Proteomes" id="UP000524492">
    <property type="component" value="Unassembled WGS sequence"/>
</dbReference>
<name>A0A7W6MHC9_9HYPH</name>